<comment type="similarity">
    <text evidence="1">Belongs to the membrane fusion protein (MFP) (TC 8.A.1) family.</text>
</comment>
<gene>
    <name evidence="3" type="ORF">SAMN02745782_00439</name>
</gene>
<dbReference type="PANTHER" id="PTHR30469:SF12">
    <property type="entry name" value="MULTIDRUG RESISTANCE PROTEIN MDTA"/>
    <property type="match status" value="1"/>
</dbReference>
<keyword evidence="4" id="KW-1185">Reference proteome</keyword>
<accession>A0A1T4L256</accession>
<dbReference type="InterPro" id="IPR058647">
    <property type="entry name" value="BSH_CzcB-like"/>
</dbReference>
<dbReference type="AlphaFoldDB" id="A0A1T4L256"/>
<evidence type="ECO:0000259" key="2">
    <source>
        <dbReference type="Pfam" id="PF25973"/>
    </source>
</evidence>
<feature type="domain" description="CzcB-like barrel-sandwich hybrid" evidence="2">
    <location>
        <begin position="82"/>
        <end position="223"/>
    </location>
</feature>
<dbReference type="Gene3D" id="2.40.30.170">
    <property type="match status" value="1"/>
</dbReference>
<sequence>MRINKVTFGTTLLACAIFLGVMAYTHSQLSQMNEPKESGLLHDTVQPEHDPVVAVSVIDVNIGHYSAQVQGYGEAKPRYALNITAEVSGRVLTLGPGLESGQRVKKGEVLATLDQTKYQQAVSEAQSELATATLNLLEEERQGEQAKLEWQRSGLSGEPDSPLVLRQPQRDQAKAALTNAQKVLAKAQYDLKNTVIYAPFDGLVVSRDIQLGSYLQEGGQVATLYSTDVVEVVIPLSEAQWLNLPIRSNTELARHPQSWSVELRYRQMAWNGYVTRVEQHLDSNTRQRALVVTVAQPLDIEPPLYPGTFVTAIVDGTPLEQSWKLPQSAISQQGEIWYIDSQGKLASILAEKQFESGGFVYVKAFTHESVQIVQRPLSSYQVGTLVQVISEVAL</sequence>
<proteinExistence type="inferred from homology"/>
<dbReference type="RefSeq" id="WP_078924849.1">
    <property type="nucleotide sequence ID" value="NZ_FUXB01000002.1"/>
</dbReference>
<dbReference type="Proteomes" id="UP000190834">
    <property type="component" value="Unassembled WGS sequence"/>
</dbReference>
<dbReference type="OrthoDB" id="5730196at2"/>
<dbReference type="Pfam" id="PF25973">
    <property type="entry name" value="BSH_CzcB"/>
    <property type="match status" value="1"/>
</dbReference>
<organism evidence="3 4">
    <name type="scientific">Vibrio cincinnatiensis DSM 19608</name>
    <dbReference type="NCBI Taxonomy" id="1123491"/>
    <lineage>
        <taxon>Bacteria</taxon>
        <taxon>Pseudomonadati</taxon>
        <taxon>Pseudomonadota</taxon>
        <taxon>Gammaproteobacteria</taxon>
        <taxon>Vibrionales</taxon>
        <taxon>Vibrionaceae</taxon>
        <taxon>Vibrio</taxon>
    </lineage>
</organism>
<dbReference type="InterPro" id="IPR006143">
    <property type="entry name" value="RND_pump_MFP"/>
</dbReference>
<evidence type="ECO:0000256" key="1">
    <source>
        <dbReference type="ARBA" id="ARBA00009477"/>
    </source>
</evidence>
<dbReference type="Gene3D" id="1.10.287.470">
    <property type="entry name" value="Helix hairpin bin"/>
    <property type="match status" value="1"/>
</dbReference>
<dbReference type="SUPFAM" id="SSF111369">
    <property type="entry name" value="HlyD-like secretion proteins"/>
    <property type="match status" value="1"/>
</dbReference>
<dbReference type="STRING" id="1123491.SAMN02745782_00439"/>
<dbReference type="EMBL" id="FUXB01000002">
    <property type="protein sequence ID" value="SJZ48681.1"/>
    <property type="molecule type" value="Genomic_DNA"/>
</dbReference>
<dbReference type="GO" id="GO:1990281">
    <property type="term" value="C:efflux pump complex"/>
    <property type="evidence" value="ECO:0007669"/>
    <property type="project" value="TreeGrafter"/>
</dbReference>
<protein>
    <submittedName>
        <fullName evidence="3">RND family efflux transporter, MFP subunit</fullName>
    </submittedName>
</protein>
<evidence type="ECO:0000313" key="4">
    <source>
        <dbReference type="Proteomes" id="UP000190834"/>
    </source>
</evidence>
<dbReference type="Gene3D" id="2.40.50.100">
    <property type="match status" value="1"/>
</dbReference>
<name>A0A1T4L256_VIBCI</name>
<dbReference type="PANTHER" id="PTHR30469">
    <property type="entry name" value="MULTIDRUG RESISTANCE PROTEIN MDTA"/>
    <property type="match status" value="1"/>
</dbReference>
<dbReference type="GeneID" id="70583344"/>
<evidence type="ECO:0000313" key="3">
    <source>
        <dbReference type="EMBL" id="SJZ48681.1"/>
    </source>
</evidence>
<reference evidence="4" key="1">
    <citation type="submission" date="2017-02" db="EMBL/GenBank/DDBJ databases">
        <authorList>
            <person name="Varghese N."/>
            <person name="Submissions S."/>
        </authorList>
    </citation>
    <scope>NUCLEOTIDE SEQUENCE [LARGE SCALE GENOMIC DNA]</scope>
    <source>
        <strain evidence="4">DSM 19608</strain>
    </source>
</reference>
<dbReference type="GO" id="GO:0015562">
    <property type="term" value="F:efflux transmembrane transporter activity"/>
    <property type="evidence" value="ECO:0007669"/>
    <property type="project" value="TreeGrafter"/>
</dbReference>
<dbReference type="NCBIfam" id="TIGR01730">
    <property type="entry name" value="RND_mfp"/>
    <property type="match status" value="1"/>
</dbReference>